<keyword evidence="2" id="KW-0812">Transmembrane</keyword>
<dbReference type="SUPFAM" id="SSF56300">
    <property type="entry name" value="Metallo-dependent phosphatases"/>
    <property type="match status" value="1"/>
</dbReference>
<evidence type="ECO:0000256" key="1">
    <source>
        <dbReference type="SAM" id="MobiDB-lite"/>
    </source>
</evidence>
<evidence type="ECO:0000256" key="2">
    <source>
        <dbReference type="SAM" id="Phobius"/>
    </source>
</evidence>
<feature type="transmembrane region" description="Helical" evidence="2">
    <location>
        <begin position="117"/>
        <end position="140"/>
    </location>
</feature>
<name>A0A3A9Y3E6_9ACTN</name>
<feature type="transmembrane region" description="Helical" evidence="2">
    <location>
        <begin position="480"/>
        <end position="500"/>
    </location>
</feature>
<proteinExistence type="predicted"/>
<feature type="region of interest" description="Disordered" evidence="1">
    <location>
        <begin position="1"/>
        <end position="109"/>
    </location>
</feature>
<dbReference type="Proteomes" id="UP000275865">
    <property type="component" value="Unassembled WGS sequence"/>
</dbReference>
<sequence>MPRSSPRRHNPGKERERVVGRTALPLWPDYAAAVTDDHARPDDSDLPLHGRRDAAGADDRSAGKQSPGEQDAVEQSSGERTAAAPAAGEPAGERAARRPRTTDPLELGFTPRKPVPWLAPFLLISTGIRTLLAMLFGAYLDKRELQNSLESRIERQVGPDGGLWLDYVADLGDGFNATYSVAYLLAQPELEVDGHRLPRAQTLVMGGDQVYPSAAFEAYEDRCKGPYQAALPITPPEQPTLFAVPGNHDWYDGLTAFLRLFVRSRDRHFGGWGTGQSRSYFAVELPGDWWLLGLDDQSGSYLDDPQLAYFDAVAQKLGPQHRVILAVPAPTWVKAADHPTAYDSIDYFIRTIVAPTGAQVRLLISGDLHHYARYAGPDRQLVTCGSGGAYLYPTHKLPERIEVPPKDTLARRASVSRPYELAARYPEAARSRRYGWGVFPRLPLRNPGFTTLLGTLHTLLMLAMSGVAANRVGTTEQRLFSVPLVLMLLVTLLGAAFFAKPPSASGKRHARHWILGVGHGLAHLALGAGGTWVWLQLPFADWPWPLPVVAAAVVYGPISGLVASQLVAAYLLIAGAFGVNLNELFAGQGIEDSKAFLRIRIDPDGALTIYPIAVDRVARDWQVNPDETPTASWLTPKTPLTPRLAEPPIHIP</sequence>
<feature type="transmembrane region" description="Helical" evidence="2">
    <location>
        <begin position="449"/>
        <end position="468"/>
    </location>
</feature>
<dbReference type="PANTHER" id="PTHR34211:SF3">
    <property type="entry name" value="CALCINEURIN-LIKE METALLO-PHOSPHOESTERASE SUPERFAMILY PROTEIN"/>
    <property type="match status" value="1"/>
</dbReference>
<keyword evidence="2" id="KW-0472">Membrane</keyword>
<dbReference type="Gene3D" id="3.60.21.10">
    <property type="match status" value="1"/>
</dbReference>
<keyword evidence="2" id="KW-1133">Transmembrane helix</keyword>
<dbReference type="PANTHER" id="PTHR34211">
    <property type="entry name" value="CALCINEURIN-LIKE METALLO-PHOSPHOESTERASE SUPERFAMILY PROTEIN"/>
    <property type="match status" value="1"/>
</dbReference>
<dbReference type="EMBL" id="RAZT01000007">
    <property type="protein sequence ID" value="RKN31898.1"/>
    <property type="molecule type" value="Genomic_DNA"/>
</dbReference>
<feature type="transmembrane region" description="Helical" evidence="2">
    <location>
        <begin position="547"/>
        <end position="573"/>
    </location>
</feature>
<protein>
    <submittedName>
        <fullName evidence="3">Metallophosphoesterase</fullName>
    </submittedName>
</protein>
<evidence type="ECO:0000313" key="3">
    <source>
        <dbReference type="EMBL" id="RKN31898.1"/>
    </source>
</evidence>
<feature type="compositionally biased region" description="Basic and acidic residues" evidence="1">
    <location>
        <begin position="35"/>
        <end position="62"/>
    </location>
</feature>
<comment type="caution">
    <text evidence="3">The sequence shown here is derived from an EMBL/GenBank/DDBJ whole genome shotgun (WGS) entry which is preliminary data.</text>
</comment>
<dbReference type="InterPro" id="IPR029052">
    <property type="entry name" value="Metallo-depent_PP-like"/>
</dbReference>
<evidence type="ECO:0000313" key="4">
    <source>
        <dbReference type="Proteomes" id="UP000275865"/>
    </source>
</evidence>
<feature type="transmembrane region" description="Helical" evidence="2">
    <location>
        <begin position="512"/>
        <end position="535"/>
    </location>
</feature>
<feature type="compositionally biased region" description="Basic residues" evidence="1">
    <location>
        <begin position="1"/>
        <end position="10"/>
    </location>
</feature>
<feature type="compositionally biased region" description="Basic and acidic residues" evidence="1">
    <location>
        <begin position="91"/>
        <end position="103"/>
    </location>
</feature>
<accession>A0A3A9Y3E6</accession>
<reference evidence="3 4" key="1">
    <citation type="submission" date="2018-09" db="EMBL/GenBank/DDBJ databases">
        <title>Micromonospora sp. nov. MS1-9, isolated from a root of Musa sp.</title>
        <authorList>
            <person name="Kuncharoen N."/>
            <person name="Kudo T."/>
            <person name="Ohkuma M."/>
            <person name="Yuki M."/>
            <person name="Tanasupawat S."/>
        </authorList>
    </citation>
    <scope>NUCLEOTIDE SEQUENCE [LARGE SCALE GENOMIC DNA]</scope>
    <source>
        <strain evidence="3 4">MS1-9</strain>
    </source>
</reference>
<organism evidence="3 4">
    <name type="scientific">Micromonospora musae</name>
    <dbReference type="NCBI Taxonomy" id="1894970"/>
    <lineage>
        <taxon>Bacteria</taxon>
        <taxon>Bacillati</taxon>
        <taxon>Actinomycetota</taxon>
        <taxon>Actinomycetes</taxon>
        <taxon>Micromonosporales</taxon>
        <taxon>Micromonosporaceae</taxon>
        <taxon>Micromonospora</taxon>
    </lineage>
</organism>
<feature type="compositionally biased region" description="Low complexity" evidence="1">
    <location>
        <begin position="78"/>
        <end position="90"/>
    </location>
</feature>
<gene>
    <name evidence="3" type="ORF">D7044_15430</name>
</gene>
<dbReference type="AlphaFoldDB" id="A0A3A9Y3E6"/>